<keyword evidence="2 7" id="KW-0820">tRNA-binding</keyword>
<dbReference type="Gene3D" id="3.40.50.1470">
    <property type="entry name" value="Peptidyl-tRNA hydrolase"/>
    <property type="match status" value="1"/>
</dbReference>
<feature type="binding site" evidence="7">
    <location>
        <position position="115"/>
    </location>
    <ligand>
        <name>tRNA</name>
        <dbReference type="ChEBI" id="CHEBI:17843"/>
    </ligand>
</feature>
<evidence type="ECO:0000256" key="1">
    <source>
        <dbReference type="ARBA" id="ARBA00013260"/>
    </source>
</evidence>
<sequence length="193" mass="21732">MSIKLIVGLGNPGKQYEKTRHNAGFWLLDDVANHLGVSFKLESGFFGEVAKVMIQSHPVFLLKPTTFMNRSGQSVRALSQFYKISPEAILVVHDELDLPPGEVKLKKGGGHAGHNGLKDIQAQLGTPNFWRLRLGIGHPRTLGMAQQVFDYVLSPPRKEDQNEIQAMIDKSYWAIEKIVLEQFDEANRILREK</sequence>
<feature type="binding site" evidence="7">
    <location>
        <position position="69"/>
    </location>
    <ligand>
        <name>tRNA</name>
        <dbReference type="ChEBI" id="CHEBI:17843"/>
    </ligand>
</feature>
<dbReference type="EC" id="3.1.1.29" evidence="1 7"/>
<dbReference type="GO" id="GO:0000049">
    <property type="term" value="F:tRNA binding"/>
    <property type="evidence" value="ECO:0007669"/>
    <property type="project" value="UniProtKB-UniRule"/>
</dbReference>
<dbReference type="OrthoDB" id="9800507at2"/>
<dbReference type="CDD" id="cd00462">
    <property type="entry name" value="PTH"/>
    <property type="match status" value="1"/>
</dbReference>
<evidence type="ECO:0000256" key="2">
    <source>
        <dbReference type="ARBA" id="ARBA00022555"/>
    </source>
</evidence>
<gene>
    <name evidence="7" type="primary">pth</name>
    <name evidence="10" type="ORF">IX83_03385</name>
</gene>
<dbReference type="Proteomes" id="UP000028945">
    <property type="component" value="Chromosome"/>
</dbReference>
<comment type="subcellular location">
    <subcellularLocation>
        <location evidence="7">Cytoplasm</location>
    </subcellularLocation>
</comment>
<evidence type="ECO:0000256" key="9">
    <source>
        <dbReference type="RuleBase" id="RU004320"/>
    </source>
</evidence>
<dbReference type="InterPro" id="IPR018171">
    <property type="entry name" value="Pept_tRNA_hydro_CS"/>
</dbReference>
<evidence type="ECO:0000256" key="7">
    <source>
        <dbReference type="HAMAP-Rule" id="MF_00083"/>
    </source>
</evidence>
<dbReference type="RefSeq" id="WP_038499146.1">
    <property type="nucleotide sequence ID" value="NZ_AFWK01000019.1"/>
</dbReference>
<evidence type="ECO:0000313" key="11">
    <source>
        <dbReference type="Proteomes" id="UP000028945"/>
    </source>
</evidence>
<dbReference type="InterPro" id="IPR036416">
    <property type="entry name" value="Pept_tRNA_hydro_sf"/>
</dbReference>
<proteinExistence type="inferred from homology"/>
<keyword evidence="7" id="KW-0963">Cytoplasm</keyword>
<comment type="subunit">
    <text evidence="7">Monomer.</text>
</comment>
<dbReference type="KEGG" id="bpsi:IX83_03385"/>
<dbReference type="GO" id="GO:0004045">
    <property type="term" value="F:peptidyl-tRNA hydrolase activity"/>
    <property type="evidence" value="ECO:0007669"/>
    <property type="project" value="UniProtKB-UniRule"/>
</dbReference>
<comment type="function">
    <text evidence="7">Catalyzes the release of premature peptidyl moieties from peptidyl-tRNA molecules trapped in stalled 50S ribosomal subunits, and thus maintains levels of free tRNAs and 50S ribosomes.</text>
</comment>
<dbReference type="PROSITE" id="PS01196">
    <property type="entry name" value="PEPT_TRNA_HYDROL_2"/>
    <property type="match status" value="1"/>
</dbReference>
<protein>
    <recommendedName>
        <fullName evidence="6 7">Peptidyl-tRNA hydrolase</fullName>
        <shortName evidence="7">Pth</shortName>
        <ecNumber evidence="1 7">3.1.1.29</ecNumber>
    </recommendedName>
</protein>
<keyword evidence="3 7" id="KW-0378">Hydrolase</keyword>
<dbReference type="GO" id="GO:0072344">
    <property type="term" value="P:rescue of stalled ribosome"/>
    <property type="evidence" value="ECO:0007669"/>
    <property type="project" value="UniProtKB-UniRule"/>
</dbReference>
<feature type="binding site" evidence="7">
    <location>
        <position position="16"/>
    </location>
    <ligand>
        <name>tRNA</name>
        <dbReference type="ChEBI" id="CHEBI:17843"/>
    </ligand>
</feature>
<feature type="binding site" evidence="7">
    <location>
        <position position="67"/>
    </location>
    <ligand>
        <name>tRNA</name>
        <dbReference type="ChEBI" id="CHEBI:17843"/>
    </ligand>
</feature>
<dbReference type="PANTHER" id="PTHR17224:SF1">
    <property type="entry name" value="PEPTIDYL-TRNA HYDROLASE"/>
    <property type="match status" value="1"/>
</dbReference>
<evidence type="ECO:0000256" key="4">
    <source>
        <dbReference type="ARBA" id="ARBA00022884"/>
    </source>
</evidence>
<dbReference type="eggNOG" id="COG0193">
    <property type="taxonomic scope" value="Bacteria"/>
</dbReference>
<dbReference type="GO" id="GO:0006515">
    <property type="term" value="P:protein quality control for misfolded or incompletely synthesized proteins"/>
    <property type="evidence" value="ECO:0007669"/>
    <property type="project" value="UniProtKB-UniRule"/>
</dbReference>
<accession>A0A077DC64</accession>
<feature type="site" description="Stabilizes the basic form of H active site to accept a proton" evidence="7">
    <location>
        <position position="94"/>
    </location>
</feature>
<reference evidence="10 11" key="1">
    <citation type="journal article" date="2014" name="BMC Genomics">
        <title>A genomic perspective on a new bacterial genus and species from the Alcaligenaceae family, Basilea psittacipulmonis.</title>
        <authorList>
            <person name="Whiteson K.L."/>
            <person name="Hernandez D."/>
            <person name="Lazarevic V."/>
            <person name="Gaia N."/>
            <person name="Farinelli L."/>
            <person name="Francois P."/>
            <person name="Pilo P."/>
            <person name="Frey J."/>
            <person name="Schrenzel J."/>
        </authorList>
    </citation>
    <scope>NUCLEOTIDE SEQUENCE [LARGE SCALE GENOMIC DNA]</scope>
    <source>
        <strain evidence="10 11">DSM 24701</strain>
    </source>
</reference>
<evidence type="ECO:0000256" key="6">
    <source>
        <dbReference type="ARBA" id="ARBA00050038"/>
    </source>
</evidence>
<evidence type="ECO:0000313" key="10">
    <source>
        <dbReference type="EMBL" id="AIL32475.1"/>
    </source>
</evidence>
<dbReference type="STRING" id="1072685.IX83_03385"/>
<comment type="function">
    <text evidence="7">Hydrolyzes ribosome-free peptidyl-tRNAs (with 1 or more amino acids incorporated), which drop off the ribosome during protein synthesis, or as a result of ribosome stalling.</text>
</comment>
<evidence type="ECO:0000256" key="5">
    <source>
        <dbReference type="ARBA" id="ARBA00038063"/>
    </source>
</evidence>
<comment type="catalytic activity">
    <reaction evidence="7 8">
        <text>an N-acyl-L-alpha-aminoacyl-tRNA + H2O = an N-acyl-L-amino acid + a tRNA + H(+)</text>
        <dbReference type="Rhea" id="RHEA:54448"/>
        <dbReference type="Rhea" id="RHEA-COMP:10123"/>
        <dbReference type="Rhea" id="RHEA-COMP:13883"/>
        <dbReference type="ChEBI" id="CHEBI:15377"/>
        <dbReference type="ChEBI" id="CHEBI:15378"/>
        <dbReference type="ChEBI" id="CHEBI:59874"/>
        <dbReference type="ChEBI" id="CHEBI:78442"/>
        <dbReference type="ChEBI" id="CHEBI:138191"/>
        <dbReference type="EC" id="3.1.1.29"/>
    </reaction>
</comment>
<feature type="active site" description="Proton acceptor" evidence="7">
    <location>
        <position position="21"/>
    </location>
</feature>
<dbReference type="PANTHER" id="PTHR17224">
    <property type="entry name" value="PEPTIDYL-TRNA HYDROLASE"/>
    <property type="match status" value="1"/>
</dbReference>
<dbReference type="InterPro" id="IPR001328">
    <property type="entry name" value="Pept_tRNA_hydro"/>
</dbReference>
<keyword evidence="11" id="KW-1185">Reference proteome</keyword>
<dbReference type="FunFam" id="3.40.50.1470:FF:000001">
    <property type="entry name" value="Peptidyl-tRNA hydrolase"/>
    <property type="match status" value="1"/>
</dbReference>
<feature type="site" description="Discriminates between blocked and unblocked aminoacyl-tRNA" evidence="7">
    <location>
        <position position="11"/>
    </location>
</feature>
<dbReference type="Pfam" id="PF01195">
    <property type="entry name" value="Pept_tRNA_hydro"/>
    <property type="match status" value="1"/>
</dbReference>
<keyword evidence="4 7" id="KW-0694">RNA-binding</keyword>
<dbReference type="NCBIfam" id="TIGR00447">
    <property type="entry name" value="pth"/>
    <property type="match status" value="1"/>
</dbReference>
<dbReference type="SUPFAM" id="SSF53178">
    <property type="entry name" value="Peptidyl-tRNA hydrolase-like"/>
    <property type="match status" value="1"/>
</dbReference>
<name>A0A077DC64_9BURK</name>
<evidence type="ECO:0000256" key="3">
    <source>
        <dbReference type="ARBA" id="ARBA00022801"/>
    </source>
</evidence>
<comment type="similarity">
    <text evidence="5 7 9">Belongs to the PTH family.</text>
</comment>
<dbReference type="EMBL" id="CP009238">
    <property type="protein sequence ID" value="AIL32475.1"/>
    <property type="molecule type" value="Genomic_DNA"/>
</dbReference>
<organism evidence="10 11">
    <name type="scientific">Basilea psittacipulmonis DSM 24701</name>
    <dbReference type="NCBI Taxonomy" id="1072685"/>
    <lineage>
        <taxon>Bacteria</taxon>
        <taxon>Pseudomonadati</taxon>
        <taxon>Pseudomonadota</taxon>
        <taxon>Betaproteobacteria</taxon>
        <taxon>Burkholderiales</taxon>
        <taxon>Alcaligenaceae</taxon>
        <taxon>Basilea</taxon>
    </lineage>
</organism>
<evidence type="ECO:0000256" key="8">
    <source>
        <dbReference type="RuleBase" id="RU000673"/>
    </source>
</evidence>
<dbReference type="AlphaFoldDB" id="A0A077DC64"/>
<dbReference type="HAMAP" id="MF_00083">
    <property type="entry name" value="Pept_tRNA_hydro_bact"/>
    <property type="match status" value="1"/>
</dbReference>
<dbReference type="PROSITE" id="PS01195">
    <property type="entry name" value="PEPT_TRNA_HYDROL_1"/>
    <property type="match status" value="1"/>
</dbReference>
<dbReference type="GO" id="GO:0005737">
    <property type="term" value="C:cytoplasm"/>
    <property type="evidence" value="ECO:0007669"/>
    <property type="project" value="UniProtKB-SubCell"/>
</dbReference>
<dbReference type="HOGENOM" id="CLU_062456_3_1_4"/>